<evidence type="ECO:0000256" key="2">
    <source>
        <dbReference type="SAM" id="Coils"/>
    </source>
</evidence>
<feature type="compositionally biased region" description="Low complexity" evidence="3">
    <location>
        <begin position="21"/>
        <end position="31"/>
    </location>
</feature>
<feature type="compositionally biased region" description="Polar residues" evidence="3">
    <location>
        <begin position="414"/>
        <end position="426"/>
    </location>
</feature>
<sequence>MSSANNSTRDRPSGARHQHNASSSSVSGSGASPAVESAVTRLLVAIKQLLEALTYWSTGKMTDLQVSDVYVQLGNDFNSAVAAFAAFRIDMSELLSVPEDLRHVLEDALAEEASPAVLEVYLPKVRAIITNLLQGLRSKQSIYRRSVADRQERKARAESSSSSSTTKHERGGSSTSRPEKVSSGRKSSRGPTSEPPDPPRIPEPSLPRSHYSQRTTRSEQESRTPVQREVELPPETIPHGPSGPSFRNSADPNGSAGADRLSRLASVAAVAEERLQADSPPSRPSTPSQRPSLPIQRSARTSGGGVSYSRTFPAPPRPSREDDGIRRGQSQPSVRPASRSRAPTPDHFQHVSQTDPIPEPLPSPSSKASSVPSHVKRYSLSDNPMPDPPQLHVEVPSPRLDDMDERGEQDVPSAPQSILSTPSMAGSTLVNEGTEELGVEQSLAALQRSEALERRASKRFSTYTFSKMVGGGPGDRTNRKSMLASSSLLTAGDLNAVAEDDETPMPSPVKPRRGELSRKKSLDSIRKTLRALDEREQAPLPPVPPVPRSISPGVANGDYVIPRPMELPPLPPPNQVNGAESPDGRTVATVASLPLPFPSSSEQSAITVFLQVDRHVKKVNIEPAGLSFAALRVLFVDKFSYNPGASNFPSIYIRDPSSGVQYELEDVEEVQDKCLLSLNIEPLDQIKQHIDSQISMLSQDLKELRSTVISTRRQSVQVQTHVINSSPVSPERPTEKQFQKIAKRLTRVMTLAEMPYVPSPTWGPGAPAPPIVTALAPQTTGSSLISDERALRMVADLKTQVDEVQNLRRDLGVMRQIYIDFMNSTKESLGSLRTQAHAVRELANPKVGGARAYIDTGKAKLDIRSQDILTKVDDLQDTVEALRDDVIKRQISPKVNVMKALKTEISASAQELETLKEYIGTIKPMWKQTWEEELQNIVEEQQFLNHQEEFVKDLLEDHKALTEVYEQVEQVISLRGSKSGRGGLKFRVAAPEEGHEGLSTVMLEIRGAAVDPSRRMKAIEANLKMRDRELASRSDEFQDELSGFVAGKKLKMTGGADEVERVRQKRNDLALKAMFSTAPLSTFHSSPASPSSPLGS</sequence>
<dbReference type="Gene3D" id="1.20.58.1540">
    <property type="entry name" value="Actin interacting protein 3, C-terminal domain"/>
    <property type="match status" value="1"/>
</dbReference>
<dbReference type="InterPro" id="IPR005613">
    <property type="entry name" value="AIP3_C"/>
</dbReference>
<proteinExistence type="predicted"/>
<evidence type="ECO:0000259" key="4">
    <source>
        <dbReference type="SMART" id="SM00806"/>
    </source>
</evidence>
<evidence type="ECO:0000313" key="6">
    <source>
        <dbReference type="Proteomes" id="UP000886523"/>
    </source>
</evidence>
<dbReference type="GO" id="GO:0030010">
    <property type="term" value="P:establishment of cell polarity"/>
    <property type="evidence" value="ECO:0007669"/>
    <property type="project" value="TreeGrafter"/>
</dbReference>
<keyword evidence="6" id="KW-1185">Reference proteome</keyword>
<dbReference type="Proteomes" id="UP000886523">
    <property type="component" value="Unassembled WGS sequence"/>
</dbReference>
<feature type="compositionally biased region" description="Pro residues" evidence="3">
    <location>
        <begin position="193"/>
        <end position="205"/>
    </location>
</feature>
<feature type="compositionally biased region" description="Basic and acidic residues" evidence="3">
    <location>
        <begin position="146"/>
        <end position="157"/>
    </location>
</feature>
<feature type="compositionally biased region" description="Basic and acidic residues" evidence="3">
    <location>
        <begin position="512"/>
        <end position="537"/>
    </location>
</feature>
<dbReference type="GO" id="GO:0005519">
    <property type="term" value="F:cytoskeletal regulatory protein binding"/>
    <property type="evidence" value="ECO:0007669"/>
    <property type="project" value="InterPro"/>
</dbReference>
<dbReference type="PANTHER" id="PTHR22741:SF10">
    <property type="entry name" value="COILED-COIL DOMAIN-CONTAINING PROTEIN CG32809"/>
    <property type="match status" value="1"/>
</dbReference>
<dbReference type="InterPro" id="IPR022782">
    <property type="entry name" value="AIP3-like_C"/>
</dbReference>
<dbReference type="AlphaFoldDB" id="A0A9P6B5V0"/>
<feature type="region of interest" description="Disordered" evidence="3">
    <location>
        <begin position="144"/>
        <end position="426"/>
    </location>
</feature>
<dbReference type="GO" id="GO:0005737">
    <property type="term" value="C:cytoplasm"/>
    <property type="evidence" value="ECO:0007669"/>
    <property type="project" value="TreeGrafter"/>
</dbReference>
<dbReference type="GO" id="GO:0051286">
    <property type="term" value="C:cell tip"/>
    <property type="evidence" value="ECO:0007669"/>
    <property type="project" value="TreeGrafter"/>
</dbReference>
<feature type="compositionally biased region" description="Basic and acidic residues" evidence="3">
    <location>
        <begin position="166"/>
        <end position="182"/>
    </location>
</feature>
<organism evidence="5 6">
    <name type="scientific">Hydnum rufescens UP504</name>
    <dbReference type="NCBI Taxonomy" id="1448309"/>
    <lineage>
        <taxon>Eukaryota</taxon>
        <taxon>Fungi</taxon>
        <taxon>Dikarya</taxon>
        <taxon>Basidiomycota</taxon>
        <taxon>Agaricomycotina</taxon>
        <taxon>Agaricomycetes</taxon>
        <taxon>Cantharellales</taxon>
        <taxon>Hydnaceae</taxon>
        <taxon>Hydnum</taxon>
    </lineage>
</organism>
<dbReference type="SMART" id="SM00806">
    <property type="entry name" value="AIP3"/>
    <property type="match status" value="1"/>
</dbReference>
<evidence type="ECO:0000256" key="1">
    <source>
        <dbReference type="ARBA" id="ARBA00023054"/>
    </source>
</evidence>
<comment type="caution">
    <text evidence="5">The sequence shown here is derived from an EMBL/GenBank/DDBJ whole genome shotgun (WGS) entry which is preliminary data.</text>
</comment>
<dbReference type="InterPro" id="IPR056279">
    <property type="entry name" value="Aip3p_Bud6_N"/>
</dbReference>
<feature type="region of interest" description="Disordered" evidence="3">
    <location>
        <begin position="1"/>
        <end position="31"/>
    </location>
</feature>
<dbReference type="Pfam" id="PF03915">
    <property type="entry name" value="AIP3"/>
    <property type="match status" value="1"/>
</dbReference>
<protein>
    <recommendedName>
        <fullName evidence="4">Actin interacting protein 3 C-terminal domain-containing protein</fullName>
    </recommendedName>
</protein>
<dbReference type="OrthoDB" id="783096at2759"/>
<feature type="compositionally biased region" description="Low complexity" evidence="3">
    <location>
        <begin position="364"/>
        <end position="373"/>
    </location>
</feature>
<feature type="coiled-coil region" evidence="2">
    <location>
        <begin position="865"/>
        <end position="971"/>
    </location>
</feature>
<evidence type="ECO:0000256" key="3">
    <source>
        <dbReference type="SAM" id="MobiDB-lite"/>
    </source>
</evidence>
<reference evidence="5" key="1">
    <citation type="journal article" date="2020" name="Nat. Commun.">
        <title>Large-scale genome sequencing of mycorrhizal fungi provides insights into the early evolution of symbiotic traits.</title>
        <authorList>
            <person name="Miyauchi S."/>
            <person name="Kiss E."/>
            <person name="Kuo A."/>
            <person name="Drula E."/>
            <person name="Kohler A."/>
            <person name="Sanchez-Garcia M."/>
            <person name="Morin E."/>
            <person name="Andreopoulos B."/>
            <person name="Barry K.W."/>
            <person name="Bonito G."/>
            <person name="Buee M."/>
            <person name="Carver A."/>
            <person name="Chen C."/>
            <person name="Cichocki N."/>
            <person name="Clum A."/>
            <person name="Culley D."/>
            <person name="Crous P.W."/>
            <person name="Fauchery L."/>
            <person name="Girlanda M."/>
            <person name="Hayes R.D."/>
            <person name="Keri Z."/>
            <person name="LaButti K."/>
            <person name="Lipzen A."/>
            <person name="Lombard V."/>
            <person name="Magnuson J."/>
            <person name="Maillard F."/>
            <person name="Murat C."/>
            <person name="Nolan M."/>
            <person name="Ohm R.A."/>
            <person name="Pangilinan J."/>
            <person name="Pereira M.F."/>
            <person name="Perotto S."/>
            <person name="Peter M."/>
            <person name="Pfister S."/>
            <person name="Riley R."/>
            <person name="Sitrit Y."/>
            <person name="Stielow J.B."/>
            <person name="Szollosi G."/>
            <person name="Zifcakova L."/>
            <person name="Stursova M."/>
            <person name="Spatafora J.W."/>
            <person name="Tedersoo L."/>
            <person name="Vaario L.M."/>
            <person name="Yamada A."/>
            <person name="Yan M."/>
            <person name="Wang P."/>
            <person name="Xu J."/>
            <person name="Bruns T."/>
            <person name="Baldrian P."/>
            <person name="Vilgalys R."/>
            <person name="Dunand C."/>
            <person name="Henrissat B."/>
            <person name="Grigoriev I.V."/>
            <person name="Hibbett D."/>
            <person name="Nagy L.G."/>
            <person name="Martin F.M."/>
        </authorList>
    </citation>
    <scope>NUCLEOTIDE SEQUENCE</scope>
    <source>
        <strain evidence="5">UP504</strain>
    </source>
</reference>
<keyword evidence="1 2" id="KW-0175">Coiled coil</keyword>
<name>A0A9P6B5V0_9AGAM</name>
<dbReference type="Pfam" id="PF23153">
    <property type="entry name" value="Aip3p_Bud6_N"/>
    <property type="match status" value="1"/>
</dbReference>
<evidence type="ECO:0000313" key="5">
    <source>
        <dbReference type="EMBL" id="KAF9517967.1"/>
    </source>
</evidence>
<feature type="compositionally biased region" description="Basic and acidic residues" evidence="3">
    <location>
        <begin position="216"/>
        <end position="231"/>
    </location>
</feature>
<accession>A0A9P6B5V0</accession>
<feature type="domain" description="Actin interacting protein 3 C-terminal" evidence="4">
    <location>
        <begin position="609"/>
        <end position="1068"/>
    </location>
</feature>
<dbReference type="InterPro" id="IPR051825">
    <property type="entry name" value="SRCIN1"/>
</dbReference>
<feature type="region of interest" description="Disordered" evidence="3">
    <location>
        <begin position="496"/>
        <end position="552"/>
    </location>
</feature>
<dbReference type="EMBL" id="MU128928">
    <property type="protein sequence ID" value="KAF9517967.1"/>
    <property type="molecule type" value="Genomic_DNA"/>
</dbReference>
<dbReference type="PANTHER" id="PTHR22741">
    <property type="entry name" value="P140CAP/SNIP-RELATED"/>
    <property type="match status" value="1"/>
</dbReference>
<gene>
    <name evidence="5" type="ORF">BS47DRAFT_1482919</name>
</gene>